<dbReference type="InterPro" id="IPR036890">
    <property type="entry name" value="HATPase_C_sf"/>
</dbReference>
<dbReference type="InterPro" id="IPR038973">
    <property type="entry name" value="MutL/Mlh/Pms-like"/>
</dbReference>
<dbReference type="PROSITE" id="PS00058">
    <property type="entry name" value="DNA_MISMATCH_REPAIR_1"/>
    <property type="match status" value="1"/>
</dbReference>
<dbReference type="PANTHER" id="PTHR10073:SF41">
    <property type="entry name" value="MISMATCH REPAIR PROTEIN, PUTATIVE (AFU_ORTHOLOGUE AFUA_8G05820)-RELATED"/>
    <property type="match status" value="1"/>
</dbReference>
<dbReference type="Pfam" id="PF13589">
    <property type="entry name" value="HATPase_c_3"/>
    <property type="match status" value="1"/>
</dbReference>
<dbReference type="PANTHER" id="PTHR10073">
    <property type="entry name" value="DNA MISMATCH REPAIR PROTEIN MLH, PMS, MUTL"/>
    <property type="match status" value="1"/>
</dbReference>
<comment type="similarity">
    <text evidence="1">Belongs to the DNA mismatch repair MutL/HexB family.</text>
</comment>
<evidence type="ECO:0000256" key="1">
    <source>
        <dbReference type="ARBA" id="ARBA00006082"/>
    </source>
</evidence>
<name>A0ABR1YCI0_9PEZI</name>
<feature type="non-terminal residue" evidence="4">
    <location>
        <position position="345"/>
    </location>
</feature>
<gene>
    <name evidence="4" type="ORF">HDK90DRAFT_420772</name>
</gene>
<comment type="caution">
    <text evidence="4">The sequence shown here is derived from an EMBL/GenBank/DDBJ whole genome shotgun (WGS) entry which is preliminary data.</text>
</comment>
<protein>
    <submittedName>
        <fullName evidence="4">Histidine kinase-like ATPase</fullName>
    </submittedName>
</protein>
<dbReference type="Pfam" id="PF01119">
    <property type="entry name" value="DNA_mis_repair"/>
    <property type="match status" value="1"/>
</dbReference>
<dbReference type="Gene3D" id="3.30.230.10">
    <property type="match status" value="1"/>
</dbReference>
<dbReference type="Gene3D" id="3.30.565.10">
    <property type="entry name" value="Histidine kinase-like ATPase, C-terminal domain"/>
    <property type="match status" value="1"/>
</dbReference>
<reference evidence="4 5" key="1">
    <citation type="submission" date="2024-04" db="EMBL/GenBank/DDBJ databases">
        <title>Phyllosticta paracitricarpa is synonymous to the EU quarantine fungus P. citricarpa based on phylogenomic analyses.</title>
        <authorList>
            <consortium name="Lawrence Berkeley National Laboratory"/>
            <person name="Van Ingen-Buijs V.A."/>
            <person name="Van Westerhoven A.C."/>
            <person name="Haridas S."/>
            <person name="Skiadas P."/>
            <person name="Martin F."/>
            <person name="Groenewald J.Z."/>
            <person name="Crous P.W."/>
            <person name="Seidl M.F."/>
        </authorList>
    </citation>
    <scope>NUCLEOTIDE SEQUENCE [LARGE SCALE GENOMIC DNA]</scope>
    <source>
        <strain evidence="4 5">CBS 123374</strain>
    </source>
</reference>
<dbReference type="SUPFAM" id="SSF54211">
    <property type="entry name" value="Ribosomal protein S5 domain 2-like"/>
    <property type="match status" value="1"/>
</dbReference>
<dbReference type="SMART" id="SM01340">
    <property type="entry name" value="DNA_mis_repair"/>
    <property type="match status" value="1"/>
</dbReference>
<sequence>MHALPRDTSSVLSSAQLLTSPTAVAKELIDNALDAHATSLTLEISANTIDLIQLRDNGHGIPPADRPLTARRHCTSKIRYLADVARLGGATLGFRGEALAGVAECAGTFQIVTRVAGEAVGASMEFGSNGELKEQPGRKSHPVGTTVTAKGFFDRWPVRKQAALKHADRVVAQVKKLMMAYAVTRPAVRFQLKVVKGKGKAGAAAAKGDWVYAPSPGKLSMQDACLKVFGVGCASQCDLVVHEEDGFTVEGLVPKVEADPGKISGIGQFVSVDARPVSTSKGTLKKVAELFKDRLKKSGKSFEGIKDPFLRLEIKCPPEAYDPNVEPAKDDVLFVEPNLVLQVVE</sequence>
<evidence type="ECO:0000313" key="4">
    <source>
        <dbReference type="EMBL" id="KAK8225884.1"/>
    </source>
</evidence>
<evidence type="ECO:0000259" key="3">
    <source>
        <dbReference type="SMART" id="SM01340"/>
    </source>
</evidence>
<dbReference type="SUPFAM" id="SSF55874">
    <property type="entry name" value="ATPase domain of HSP90 chaperone/DNA topoisomerase II/histidine kinase"/>
    <property type="match status" value="1"/>
</dbReference>
<evidence type="ECO:0000313" key="5">
    <source>
        <dbReference type="Proteomes" id="UP001492380"/>
    </source>
</evidence>
<dbReference type="NCBIfam" id="TIGR00585">
    <property type="entry name" value="mutl"/>
    <property type="match status" value="1"/>
</dbReference>
<keyword evidence="5" id="KW-1185">Reference proteome</keyword>
<dbReference type="InterPro" id="IPR014762">
    <property type="entry name" value="DNA_mismatch_repair_CS"/>
</dbReference>
<keyword evidence="2" id="KW-0227">DNA damage</keyword>
<dbReference type="InterPro" id="IPR014721">
    <property type="entry name" value="Ribsml_uS5_D2-typ_fold_subgr"/>
</dbReference>
<dbReference type="Proteomes" id="UP001492380">
    <property type="component" value="Unassembled WGS sequence"/>
</dbReference>
<accession>A0ABR1YCI0</accession>
<feature type="domain" description="DNA mismatch repair protein S5" evidence="3">
    <location>
        <begin position="225"/>
        <end position="345"/>
    </location>
</feature>
<dbReference type="InterPro" id="IPR020568">
    <property type="entry name" value="Ribosomal_Su5_D2-typ_SF"/>
</dbReference>
<organism evidence="4 5">
    <name type="scientific">Phyllosticta capitalensis</name>
    <dbReference type="NCBI Taxonomy" id="121624"/>
    <lineage>
        <taxon>Eukaryota</taxon>
        <taxon>Fungi</taxon>
        <taxon>Dikarya</taxon>
        <taxon>Ascomycota</taxon>
        <taxon>Pezizomycotina</taxon>
        <taxon>Dothideomycetes</taxon>
        <taxon>Dothideomycetes incertae sedis</taxon>
        <taxon>Botryosphaeriales</taxon>
        <taxon>Phyllostictaceae</taxon>
        <taxon>Phyllosticta</taxon>
    </lineage>
</organism>
<dbReference type="InterPro" id="IPR002099">
    <property type="entry name" value="MutL/Mlh/PMS"/>
</dbReference>
<evidence type="ECO:0000256" key="2">
    <source>
        <dbReference type="ARBA" id="ARBA00022763"/>
    </source>
</evidence>
<dbReference type="InterPro" id="IPR013507">
    <property type="entry name" value="DNA_mismatch_S5_2-like"/>
</dbReference>
<dbReference type="EMBL" id="JBBWRZ010000011">
    <property type="protein sequence ID" value="KAK8225884.1"/>
    <property type="molecule type" value="Genomic_DNA"/>
</dbReference>
<proteinExistence type="inferred from homology"/>